<dbReference type="PANTHER" id="PTHR14677">
    <property type="entry name" value="ARSENITE INDUCUBLE RNA ASSOCIATED PROTEIN AIP-1-RELATED"/>
    <property type="match status" value="1"/>
</dbReference>
<evidence type="ECO:0000313" key="5">
    <source>
        <dbReference type="Proteomes" id="UP000683925"/>
    </source>
</evidence>
<dbReference type="GO" id="GO:0005737">
    <property type="term" value="C:cytoplasm"/>
    <property type="evidence" value="ECO:0007669"/>
    <property type="project" value="TreeGrafter"/>
</dbReference>
<evidence type="ECO:0000259" key="2">
    <source>
        <dbReference type="PROSITE" id="PS50157"/>
    </source>
</evidence>
<evidence type="ECO:0000313" key="4">
    <source>
        <dbReference type="EMBL" id="CAD8164616.1"/>
    </source>
</evidence>
<organism evidence="4 5">
    <name type="scientific">Paramecium octaurelia</name>
    <dbReference type="NCBI Taxonomy" id="43137"/>
    <lineage>
        <taxon>Eukaryota</taxon>
        <taxon>Sar</taxon>
        <taxon>Alveolata</taxon>
        <taxon>Ciliophora</taxon>
        <taxon>Intramacronucleata</taxon>
        <taxon>Oligohymenophorea</taxon>
        <taxon>Peniculida</taxon>
        <taxon>Parameciidae</taxon>
        <taxon>Paramecium</taxon>
    </lineage>
</organism>
<dbReference type="Proteomes" id="UP000683925">
    <property type="component" value="Unassembled WGS sequence"/>
</dbReference>
<dbReference type="SMART" id="SM00154">
    <property type="entry name" value="ZnF_AN1"/>
    <property type="match status" value="2"/>
</dbReference>
<feature type="domain" description="C2H2-type" evidence="2">
    <location>
        <begin position="168"/>
        <end position="192"/>
    </location>
</feature>
<dbReference type="PANTHER" id="PTHR14677:SF20">
    <property type="entry name" value="ZINC FINGER AN1-TYPE CONTAINING 2A-RELATED"/>
    <property type="match status" value="1"/>
</dbReference>
<dbReference type="PROSITE" id="PS50157">
    <property type="entry name" value="ZINC_FINGER_C2H2_2"/>
    <property type="match status" value="1"/>
</dbReference>
<dbReference type="InterPro" id="IPR013087">
    <property type="entry name" value="Znf_C2H2_type"/>
</dbReference>
<dbReference type="PROSITE" id="PS51039">
    <property type="entry name" value="ZF_AN1"/>
    <property type="match status" value="2"/>
</dbReference>
<evidence type="ECO:0000259" key="3">
    <source>
        <dbReference type="PROSITE" id="PS51039"/>
    </source>
</evidence>
<reference evidence="4" key="1">
    <citation type="submission" date="2021-01" db="EMBL/GenBank/DDBJ databases">
        <authorList>
            <consortium name="Genoscope - CEA"/>
            <person name="William W."/>
        </authorList>
    </citation>
    <scope>NUCLEOTIDE SEQUENCE</scope>
</reference>
<dbReference type="InterPro" id="IPR057357">
    <property type="entry name" value="Znf-C2H2_ZFAND2A/B"/>
</dbReference>
<dbReference type="OrthoDB" id="431929at2759"/>
<gene>
    <name evidence="4" type="ORF">POCTA_138.1.T0450143</name>
</gene>
<dbReference type="PROSITE" id="PS00028">
    <property type="entry name" value="ZINC_FINGER_C2H2_1"/>
    <property type="match status" value="1"/>
</dbReference>
<evidence type="ECO:0008006" key="6">
    <source>
        <dbReference type="Google" id="ProtNLM"/>
    </source>
</evidence>
<dbReference type="GO" id="GO:0008270">
    <property type="term" value="F:zinc ion binding"/>
    <property type="evidence" value="ECO:0007669"/>
    <property type="project" value="UniProtKB-KW"/>
</dbReference>
<keyword evidence="1" id="KW-0863">Zinc-finger</keyword>
<comment type="caution">
    <text evidence="4">The sequence shown here is derived from an EMBL/GenBank/DDBJ whole genome shotgun (WGS) entry which is preliminary data.</text>
</comment>
<feature type="domain" description="AN1-type" evidence="3">
    <location>
        <begin position="4"/>
        <end position="52"/>
    </location>
</feature>
<keyword evidence="1" id="KW-0862">Zinc</keyword>
<accession>A0A8S1UQ28</accession>
<dbReference type="Pfam" id="PF01428">
    <property type="entry name" value="zf-AN1"/>
    <property type="match status" value="2"/>
</dbReference>
<evidence type="ECO:0000256" key="1">
    <source>
        <dbReference type="PROSITE-ProRule" id="PRU00042"/>
    </source>
</evidence>
<dbReference type="InterPro" id="IPR000058">
    <property type="entry name" value="Znf_AN1"/>
</dbReference>
<dbReference type="EMBL" id="CAJJDP010000045">
    <property type="protein sequence ID" value="CAD8164616.1"/>
    <property type="molecule type" value="Genomic_DNA"/>
</dbReference>
<dbReference type="AlphaFoldDB" id="A0A8S1UQ28"/>
<keyword evidence="5" id="KW-1185">Reference proteome</keyword>
<dbReference type="OMA" id="YKSHECP"/>
<protein>
    <recommendedName>
        <fullName evidence="6">Zinc finger protein</fullName>
    </recommendedName>
</protein>
<sequence>MLDYSIGKRCNYSICKQQDFLPFTCQLCDSAFCSEHRTPEAHECKKQSVKKQAIICPICNKGVSYTSEQNENIVWELHFQKECTQQPTQKKQCPTCNTKLTSLNSVQCKTCGKEVCLKHRQSEDHDCLFQKRKNIPEPKSIQNQEIQRNNINQNQKSAYQPQQANEQEVCPICGKTFPYIMQLIRHSEIHNS</sequence>
<name>A0A8S1UQ28_PAROT</name>
<keyword evidence="1" id="KW-0479">Metal-binding</keyword>
<feature type="domain" description="AN1-type" evidence="3">
    <location>
        <begin position="87"/>
        <end position="135"/>
    </location>
</feature>
<proteinExistence type="predicted"/>
<dbReference type="Pfam" id="PF25403">
    <property type="entry name" value="zf-C2H2_ZFAND2"/>
    <property type="match status" value="1"/>
</dbReference>